<evidence type="ECO:0000313" key="3">
    <source>
        <dbReference type="Proteomes" id="UP000559256"/>
    </source>
</evidence>
<gene>
    <name evidence="2" type="ORF">D9758_006607</name>
</gene>
<evidence type="ECO:0000259" key="1">
    <source>
        <dbReference type="Pfam" id="PF13358"/>
    </source>
</evidence>
<comment type="caution">
    <text evidence="2">The sequence shown here is derived from an EMBL/GenBank/DDBJ whole genome shotgun (WGS) entry which is preliminary data.</text>
</comment>
<evidence type="ECO:0000313" key="2">
    <source>
        <dbReference type="EMBL" id="KAF5366057.1"/>
    </source>
</evidence>
<keyword evidence="3" id="KW-1185">Reference proteome</keyword>
<dbReference type="GO" id="GO:0003676">
    <property type="term" value="F:nucleic acid binding"/>
    <property type="evidence" value="ECO:0007669"/>
    <property type="project" value="InterPro"/>
</dbReference>
<dbReference type="InterPro" id="IPR036397">
    <property type="entry name" value="RNaseH_sf"/>
</dbReference>
<dbReference type="InterPro" id="IPR038717">
    <property type="entry name" value="Tc1-like_DDE_dom"/>
</dbReference>
<sequence length="172" mass="19303">MGTRMCTATAGTMRVPFAGISLKRVQRIAKEQSPKKVAEFICRAAEFCPTQLVSIDEMSKDDRTYARLFGRGPVGARVENLVPFVQKRRLSLLAAVALDEGIIASQVIEGSYTHDEFLQFLEEDLLPEMNPYPGPRSVVMMDNARIHHSEEVTELIESYGMFTYLFTINGHS</sequence>
<dbReference type="Pfam" id="PF13358">
    <property type="entry name" value="DDE_3"/>
    <property type="match status" value="1"/>
</dbReference>
<reference evidence="2 3" key="1">
    <citation type="journal article" date="2020" name="ISME J.">
        <title>Uncovering the hidden diversity of litter-decomposition mechanisms in mushroom-forming fungi.</title>
        <authorList>
            <person name="Floudas D."/>
            <person name="Bentzer J."/>
            <person name="Ahren D."/>
            <person name="Johansson T."/>
            <person name="Persson P."/>
            <person name="Tunlid A."/>
        </authorList>
    </citation>
    <scope>NUCLEOTIDE SEQUENCE [LARGE SCALE GENOMIC DNA]</scope>
    <source>
        <strain evidence="2 3">CBS 291.85</strain>
    </source>
</reference>
<dbReference type="AlphaFoldDB" id="A0A8H5GJI6"/>
<dbReference type="EMBL" id="JAACJM010000025">
    <property type="protein sequence ID" value="KAF5366057.1"/>
    <property type="molecule type" value="Genomic_DNA"/>
</dbReference>
<protein>
    <recommendedName>
        <fullName evidence="1">Tc1-like transposase DDE domain-containing protein</fullName>
    </recommendedName>
</protein>
<dbReference type="Proteomes" id="UP000559256">
    <property type="component" value="Unassembled WGS sequence"/>
</dbReference>
<feature type="domain" description="Tc1-like transposase DDE" evidence="1">
    <location>
        <begin position="51"/>
        <end position="158"/>
    </location>
</feature>
<dbReference type="PANTHER" id="PTHR46564">
    <property type="entry name" value="TRANSPOSASE"/>
    <property type="match status" value="1"/>
</dbReference>
<proteinExistence type="predicted"/>
<dbReference type="PANTHER" id="PTHR46564:SF1">
    <property type="entry name" value="TRANSPOSASE"/>
    <property type="match status" value="1"/>
</dbReference>
<dbReference type="Gene3D" id="3.30.420.10">
    <property type="entry name" value="Ribonuclease H-like superfamily/Ribonuclease H"/>
    <property type="match status" value="1"/>
</dbReference>
<name>A0A8H5GJI6_9AGAR</name>
<organism evidence="2 3">
    <name type="scientific">Tetrapyrgos nigripes</name>
    <dbReference type="NCBI Taxonomy" id="182062"/>
    <lineage>
        <taxon>Eukaryota</taxon>
        <taxon>Fungi</taxon>
        <taxon>Dikarya</taxon>
        <taxon>Basidiomycota</taxon>
        <taxon>Agaricomycotina</taxon>
        <taxon>Agaricomycetes</taxon>
        <taxon>Agaricomycetidae</taxon>
        <taxon>Agaricales</taxon>
        <taxon>Marasmiineae</taxon>
        <taxon>Marasmiaceae</taxon>
        <taxon>Tetrapyrgos</taxon>
    </lineage>
</organism>
<dbReference type="OrthoDB" id="2142724at2759"/>
<accession>A0A8H5GJI6</accession>